<keyword evidence="3" id="KW-1185">Reference proteome</keyword>
<name>A0A250WWZ1_9CHLO</name>
<dbReference type="EMBL" id="BEGY01000011">
    <property type="protein sequence ID" value="GAX75305.1"/>
    <property type="molecule type" value="Genomic_DNA"/>
</dbReference>
<comment type="caution">
    <text evidence="2">The sequence shown here is derived from an EMBL/GenBank/DDBJ whole genome shotgun (WGS) entry which is preliminary data.</text>
</comment>
<feature type="region of interest" description="Disordered" evidence="1">
    <location>
        <begin position="374"/>
        <end position="411"/>
    </location>
</feature>
<feature type="compositionally biased region" description="Polar residues" evidence="1">
    <location>
        <begin position="635"/>
        <end position="647"/>
    </location>
</feature>
<feature type="compositionally biased region" description="Low complexity" evidence="1">
    <location>
        <begin position="378"/>
        <end position="395"/>
    </location>
</feature>
<dbReference type="Proteomes" id="UP000232323">
    <property type="component" value="Unassembled WGS sequence"/>
</dbReference>
<feature type="compositionally biased region" description="Low complexity" evidence="1">
    <location>
        <begin position="148"/>
        <end position="162"/>
    </location>
</feature>
<feature type="region of interest" description="Disordered" evidence="1">
    <location>
        <begin position="55"/>
        <end position="100"/>
    </location>
</feature>
<feature type="region of interest" description="Disordered" evidence="1">
    <location>
        <begin position="807"/>
        <end position="829"/>
    </location>
</feature>
<evidence type="ECO:0000256" key="1">
    <source>
        <dbReference type="SAM" id="MobiDB-lite"/>
    </source>
</evidence>
<feature type="compositionally biased region" description="Low complexity" evidence="1">
    <location>
        <begin position="816"/>
        <end position="829"/>
    </location>
</feature>
<evidence type="ECO:0000313" key="2">
    <source>
        <dbReference type="EMBL" id="GAX75305.1"/>
    </source>
</evidence>
<feature type="region of interest" description="Disordered" evidence="1">
    <location>
        <begin position="128"/>
        <end position="166"/>
    </location>
</feature>
<feature type="compositionally biased region" description="Polar residues" evidence="1">
    <location>
        <begin position="573"/>
        <end position="594"/>
    </location>
</feature>
<feature type="compositionally biased region" description="Basic and acidic residues" evidence="1">
    <location>
        <begin position="202"/>
        <end position="211"/>
    </location>
</feature>
<feature type="compositionally biased region" description="Basic and acidic residues" evidence="1">
    <location>
        <begin position="241"/>
        <end position="256"/>
    </location>
</feature>
<accession>A0A250WWZ1</accession>
<feature type="compositionally biased region" description="Polar residues" evidence="1">
    <location>
        <begin position="784"/>
        <end position="795"/>
    </location>
</feature>
<feature type="region of interest" description="Disordered" evidence="1">
    <location>
        <begin position="881"/>
        <end position="925"/>
    </location>
</feature>
<feature type="region of interest" description="Disordered" evidence="1">
    <location>
        <begin position="183"/>
        <end position="256"/>
    </location>
</feature>
<reference evidence="2 3" key="1">
    <citation type="submission" date="2017-08" db="EMBL/GenBank/DDBJ databases">
        <title>Acidophilic green algal genome provides insights into adaptation to an acidic environment.</title>
        <authorList>
            <person name="Hirooka S."/>
            <person name="Hirose Y."/>
            <person name="Kanesaki Y."/>
            <person name="Higuchi S."/>
            <person name="Fujiwara T."/>
            <person name="Onuma R."/>
            <person name="Era A."/>
            <person name="Ohbayashi R."/>
            <person name="Uzuka A."/>
            <person name="Nozaki H."/>
            <person name="Yoshikawa H."/>
            <person name="Miyagishima S.Y."/>
        </authorList>
    </citation>
    <scope>NUCLEOTIDE SEQUENCE [LARGE SCALE GENOMIC DNA]</scope>
    <source>
        <strain evidence="2 3">NIES-2499</strain>
    </source>
</reference>
<proteinExistence type="predicted"/>
<protein>
    <submittedName>
        <fullName evidence="2">Uncharacterized protein</fullName>
    </submittedName>
</protein>
<feature type="region of interest" description="Disordered" evidence="1">
    <location>
        <begin position="634"/>
        <end position="666"/>
    </location>
</feature>
<feature type="compositionally biased region" description="Polar residues" evidence="1">
    <location>
        <begin position="886"/>
        <end position="916"/>
    </location>
</feature>
<feature type="compositionally biased region" description="Polar residues" evidence="1">
    <location>
        <begin position="57"/>
        <end position="67"/>
    </location>
</feature>
<evidence type="ECO:0000313" key="3">
    <source>
        <dbReference type="Proteomes" id="UP000232323"/>
    </source>
</evidence>
<feature type="region of interest" description="Disordered" evidence="1">
    <location>
        <begin position="754"/>
        <end position="795"/>
    </location>
</feature>
<sequence>MGLGGHLNQDDAIDKYEFLVYMASAYRAADVELYKKIHFEEGEFWSSGGSFGGLPTENPNSAGSTAFNGKAPQRKASVSQAGVSFSPSKSPPVSANADSAGMSSRRCSYRDWIYDNEVYRSVITPSQLSRSHQNGAGERTSISGKVHSSLLPNPSAPSPASSTAGIEFQSPFDRVSVHILDTSKEGGQEADEGEYSSPLLVDPDHHHRDPMNHGSSGQTGGFLTDEGLHMEIGAETLEENDGGKDTSLDRRKAEKNARLSGIMSSLMKLGEEKQERDVRLQPHLMGSANRLLSCPPPTAFASSWQSRRASSFSPHILECLMREHQSSAAALTSSQAKRSYQVSSSNQLLAESVNMGSTSSMQGSISLLGSAAMDPRCSASSRNSNSRPSSQVSAATSPSLLDAGKDNSRHIPQRRHSRGALWFMQAFAGPPSKLLALAKRKSSVLMDLAPHQAGPTDAASLAAQDAQFQPPNRTLSNTRHHSAAPASVVAAAASQISVVLNAPGDGLEGLGAAGGGLADKVGRSRSGELHISNQLANFADDAMTPSSRPLLKVGPGRPVPRSSTSVAAVAPCRSSSQQQLRAQPTASSSLTDGQHSSILMRVSSSAISKDSSFQNGTLSSPFSGHRRLSFATDRIGTSTTRHGNPNSDVYARKPPRSQRPQHGPHSGLLAAADRAALVDDALDTTGSYDAAAICLDEGGVHHADDNAMRAASSPLVDFQQKSAGNDQLLYGMTSALSSPSNDMSQGGALLQHMTQTRPKTASPGFGEKHATASAGEDGDGSMPASVQRSGTASQYPATDSLQSAAYLLSPRPPAPSTSGIGSSSSSSARSQRLLLAMTSSDLQTSHADALSNMLTEPSPVISGDNDHYQMWSRRPAASPYFMAPGTSVSNHNSRGGTTPMSASSSTPRVPTSSAMTGSKADEARL</sequence>
<feature type="compositionally biased region" description="Low complexity" evidence="1">
    <location>
        <begin position="83"/>
        <end position="94"/>
    </location>
</feature>
<dbReference type="AlphaFoldDB" id="A0A250WWZ1"/>
<feature type="region of interest" description="Disordered" evidence="1">
    <location>
        <begin position="542"/>
        <end position="594"/>
    </location>
</feature>
<organism evidence="2 3">
    <name type="scientific">Chlamydomonas eustigma</name>
    <dbReference type="NCBI Taxonomy" id="1157962"/>
    <lineage>
        <taxon>Eukaryota</taxon>
        <taxon>Viridiplantae</taxon>
        <taxon>Chlorophyta</taxon>
        <taxon>core chlorophytes</taxon>
        <taxon>Chlorophyceae</taxon>
        <taxon>CS clade</taxon>
        <taxon>Chlamydomonadales</taxon>
        <taxon>Chlamydomonadaceae</taxon>
        <taxon>Chlamydomonas</taxon>
    </lineage>
</organism>
<gene>
    <name evidence="2" type="ORF">CEUSTIGMA_g2750.t1</name>
</gene>